<dbReference type="EMBL" id="JALBUF010000003">
    <property type="protein sequence ID" value="MCI0183197.1"/>
    <property type="molecule type" value="Genomic_DNA"/>
</dbReference>
<dbReference type="SUPFAM" id="SSF53244">
    <property type="entry name" value="MurD-like peptide ligases, peptide-binding domain"/>
    <property type="match status" value="1"/>
</dbReference>
<evidence type="ECO:0000256" key="6">
    <source>
        <dbReference type="ARBA" id="ARBA00022741"/>
    </source>
</evidence>
<keyword evidence="7 11" id="KW-0067">ATP-binding</keyword>
<dbReference type="RefSeq" id="WP_241713134.1">
    <property type="nucleotide sequence ID" value="NZ_JALBUF010000003.1"/>
</dbReference>
<name>A0A9X1V8Q0_9BACL</name>
<keyword evidence="5" id="KW-0479">Metal-binding</keyword>
<reference evidence="14" key="1">
    <citation type="submission" date="2022-03" db="EMBL/GenBank/DDBJ databases">
        <title>Draft Genome Sequence of Firmicute Strain S0AB, a Heterotrophic Iron/Sulfur-Oxidizing Extreme Acidophile.</title>
        <authorList>
            <person name="Vergara E."/>
            <person name="Pakostova E."/>
            <person name="Johnson D.B."/>
            <person name="Holmes D.S."/>
        </authorList>
    </citation>
    <scope>NUCLEOTIDE SEQUENCE</scope>
    <source>
        <strain evidence="14">S0AB</strain>
    </source>
</reference>
<evidence type="ECO:0000313" key="15">
    <source>
        <dbReference type="Proteomes" id="UP001139263"/>
    </source>
</evidence>
<dbReference type="GO" id="GO:0005524">
    <property type="term" value="F:ATP binding"/>
    <property type="evidence" value="ECO:0007669"/>
    <property type="project" value="UniProtKB-KW"/>
</dbReference>
<dbReference type="AlphaFoldDB" id="A0A9X1V8Q0"/>
<dbReference type="Pfam" id="PF02875">
    <property type="entry name" value="Mur_ligase_C"/>
    <property type="match status" value="1"/>
</dbReference>
<evidence type="ECO:0000256" key="3">
    <source>
        <dbReference type="ARBA" id="ARBA00013025"/>
    </source>
</evidence>
<evidence type="ECO:0000256" key="1">
    <source>
        <dbReference type="ARBA" id="ARBA00001946"/>
    </source>
</evidence>
<dbReference type="InterPro" id="IPR018109">
    <property type="entry name" value="Folylpolyglutamate_synth_CS"/>
</dbReference>
<evidence type="ECO:0000259" key="12">
    <source>
        <dbReference type="Pfam" id="PF02875"/>
    </source>
</evidence>
<evidence type="ECO:0000259" key="13">
    <source>
        <dbReference type="Pfam" id="PF08245"/>
    </source>
</evidence>
<sequence length="436" mass="47378">MGLSLEEQSAIAYIQSRARFGMKPGLQRIAYLLQHLGSPEKQLRFIHVAGTNGKGSTCVYAASMLQAAGYRVGLYTSPYLTAFAERMSVNGVAITASELIALTKQVQLIADTVAGNKELEPTEFEIITAIAFLFFLSRKVDLVVLEAGLGGRFDATNVVLPEVCAITNVDLDHTEILGKNVREIAFDKSGIIKSNVPVVTGAQHDALDVIQQVAKKQHSDVWMLHNTIRVVPEYVYDLAGQRFSYMGRFHDWLGLRLNMLGIHQVSNAGVALGLMEVLSTKGYTISEQAIRVGLKTAVWPGRLEVIHKDPVVILDGAHNKAGAVAMARALEDLSISRYVLVMGVLSDKDMDGMSRAIVPKSSYVIVTKPAVQRSTPTEVLASFVRNYAGEVPVELVEDVSQAVQRGVSIANQKAVALCIMGSLYTVAEAKMTFLQS</sequence>
<proteinExistence type="inferred from homology"/>
<dbReference type="InterPro" id="IPR004101">
    <property type="entry name" value="Mur_ligase_C"/>
</dbReference>
<evidence type="ECO:0000256" key="11">
    <source>
        <dbReference type="PIRNR" id="PIRNR001563"/>
    </source>
</evidence>
<keyword evidence="4 11" id="KW-0436">Ligase</keyword>
<dbReference type="FunFam" id="3.40.1190.10:FF:000011">
    <property type="entry name" value="Folylpolyglutamate synthase/dihydrofolate synthase"/>
    <property type="match status" value="1"/>
</dbReference>
<organism evidence="14 15">
    <name type="scientific">Sulfoacidibacillus ferrooxidans</name>
    <dbReference type="NCBI Taxonomy" id="2005001"/>
    <lineage>
        <taxon>Bacteria</taxon>
        <taxon>Bacillati</taxon>
        <taxon>Bacillota</taxon>
        <taxon>Bacilli</taxon>
        <taxon>Bacillales</taxon>
        <taxon>Alicyclobacillaceae</taxon>
        <taxon>Sulfoacidibacillus</taxon>
    </lineage>
</organism>
<keyword evidence="8" id="KW-0460">Magnesium</keyword>
<dbReference type="Proteomes" id="UP001139263">
    <property type="component" value="Unassembled WGS sequence"/>
</dbReference>
<keyword evidence="6 11" id="KW-0547">Nucleotide-binding</keyword>
<dbReference type="Gene3D" id="3.40.1190.10">
    <property type="entry name" value="Mur-like, catalytic domain"/>
    <property type="match status" value="1"/>
</dbReference>
<dbReference type="EC" id="6.3.2.17" evidence="3"/>
<gene>
    <name evidence="14" type="primary">fpgS</name>
    <name evidence="14" type="ORF">MM817_01467</name>
</gene>
<dbReference type="NCBIfam" id="TIGR01499">
    <property type="entry name" value="folC"/>
    <property type="match status" value="1"/>
</dbReference>
<dbReference type="GO" id="GO:0008841">
    <property type="term" value="F:dihydrofolate synthase activity"/>
    <property type="evidence" value="ECO:0007669"/>
    <property type="project" value="TreeGrafter"/>
</dbReference>
<dbReference type="InterPro" id="IPR036615">
    <property type="entry name" value="Mur_ligase_C_dom_sf"/>
</dbReference>
<feature type="domain" description="Mur ligase central" evidence="13">
    <location>
        <begin position="48"/>
        <end position="274"/>
    </location>
</feature>
<comment type="catalytic activity">
    <reaction evidence="10">
        <text>(6S)-5,6,7,8-tetrahydrofolyl-(gamma-L-Glu)(n) + L-glutamate + ATP = (6S)-5,6,7,8-tetrahydrofolyl-(gamma-L-Glu)(n+1) + ADP + phosphate + H(+)</text>
        <dbReference type="Rhea" id="RHEA:10580"/>
        <dbReference type="Rhea" id="RHEA-COMP:14738"/>
        <dbReference type="Rhea" id="RHEA-COMP:14740"/>
        <dbReference type="ChEBI" id="CHEBI:15378"/>
        <dbReference type="ChEBI" id="CHEBI:29985"/>
        <dbReference type="ChEBI" id="CHEBI:30616"/>
        <dbReference type="ChEBI" id="CHEBI:43474"/>
        <dbReference type="ChEBI" id="CHEBI:141005"/>
        <dbReference type="ChEBI" id="CHEBI:456216"/>
        <dbReference type="EC" id="6.3.2.17"/>
    </reaction>
</comment>
<dbReference type="SUPFAM" id="SSF53623">
    <property type="entry name" value="MurD-like peptide ligases, catalytic domain"/>
    <property type="match status" value="1"/>
</dbReference>
<dbReference type="GO" id="GO:0046872">
    <property type="term" value="F:metal ion binding"/>
    <property type="evidence" value="ECO:0007669"/>
    <property type="project" value="UniProtKB-KW"/>
</dbReference>
<protein>
    <recommendedName>
        <fullName evidence="3">tetrahydrofolate synthase</fullName>
        <ecNumber evidence="3">6.3.2.17</ecNumber>
    </recommendedName>
    <alternativeName>
        <fullName evidence="9">Tetrahydrofolylpolyglutamate synthase</fullName>
    </alternativeName>
</protein>
<evidence type="ECO:0000256" key="4">
    <source>
        <dbReference type="ARBA" id="ARBA00022598"/>
    </source>
</evidence>
<evidence type="ECO:0000256" key="9">
    <source>
        <dbReference type="ARBA" id="ARBA00030592"/>
    </source>
</evidence>
<dbReference type="PANTHER" id="PTHR11136:SF0">
    <property type="entry name" value="DIHYDROFOLATE SYNTHETASE-RELATED"/>
    <property type="match status" value="1"/>
</dbReference>
<dbReference type="PROSITE" id="PS01012">
    <property type="entry name" value="FOLYLPOLYGLU_SYNT_2"/>
    <property type="match status" value="1"/>
</dbReference>
<dbReference type="InterPro" id="IPR013221">
    <property type="entry name" value="Mur_ligase_cen"/>
</dbReference>
<dbReference type="PANTHER" id="PTHR11136">
    <property type="entry name" value="FOLYLPOLYGLUTAMATE SYNTHASE-RELATED"/>
    <property type="match status" value="1"/>
</dbReference>
<comment type="caution">
    <text evidence="14">The sequence shown here is derived from an EMBL/GenBank/DDBJ whole genome shotgun (WGS) entry which is preliminary data.</text>
</comment>
<dbReference type="InterPro" id="IPR001645">
    <property type="entry name" value="Folylpolyglutamate_synth"/>
</dbReference>
<evidence type="ECO:0000256" key="8">
    <source>
        <dbReference type="ARBA" id="ARBA00022842"/>
    </source>
</evidence>
<evidence type="ECO:0000256" key="10">
    <source>
        <dbReference type="ARBA" id="ARBA00047493"/>
    </source>
</evidence>
<dbReference type="InterPro" id="IPR036565">
    <property type="entry name" value="Mur-like_cat_sf"/>
</dbReference>
<dbReference type="PIRSF" id="PIRSF001563">
    <property type="entry name" value="Folylpolyglu_synth"/>
    <property type="match status" value="1"/>
</dbReference>
<feature type="domain" description="Mur ligase C-terminal" evidence="12">
    <location>
        <begin position="301"/>
        <end position="422"/>
    </location>
</feature>
<evidence type="ECO:0000313" key="14">
    <source>
        <dbReference type="EMBL" id="MCI0183197.1"/>
    </source>
</evidence>
<comment type="cofactor">
    <cofactor evidence="1">
        <name>Mg(2+)</name>
        <dbReference type="ChEBI" id="CHEBI:18420"/>
    </cofactor>
</comment>
<accession>A0A9X1V8Q0</accession>
<dbReference type="GO" id="GO:0004326">
    <property type="term" value="F:tetrahydrofolylpolyglutamate synthase activity"/>
    <property type="evidence" value="ECO:0007669"/>
    <property type="project" value="UniProtKB-EC"/>
</dbReference>
<evidence type="ECO:0000256" key="2">
    <source>
        <dbReference type="ARBA" id="ARBA00008276"/>
    </source>
</evidence>
<comment type="similarity">
    <text evidence="2 11">Belongs to the folylpolyglutamate synthase family.</text>
</comment>
<evidence type="ECO:0000256" key="7">
    <source>
        <dbReference type="ARBA" id="ARBA00022840"/>
    </source>
</evidence>
<dbReference type="GO" id="GO:0005737">
    <property type="term" value="C:cytoplasm"/>
    <property type="evidence" value="ECO:0007669"/>
    <property type="project" value="TreeGrafter"/>
</dbReference>
<evidence type="ECO:0000256" key="5">
    <source>
        <dbReference type="ARBA" id="ARBA00022723"/>
    </source>
</evidence>
<dbReference type="Gene3D" id="3.90.190.20">
    <property type="entry name" value="Mur ligase, C-terminal domain"/>
    <property type="match status" value="1"/>
</dbReference>
<dbReference type="Pfam" id="PF08245">
    <property type="entry name" value="Mur_ligase_M"/>
    <property type="match status" value="1"/>
</dbReference>
<keyword evidence="15" id="KW-1185">Reference proteome</keyword>